<dbReference type="SUPFAM" id="SSF81383">
    <property type="entry name" value="F-box domain"/>
    <property type="match status" value="1"/>
</dbReference>
<keyword evidence="3" id="KW-1185">Reference proteome</keyword>
<name>A0AAE0MQ05_9PEZI</name>
<evidence type="ECO:0000313" key="3">
    <source>
        <dbReference type="Proteomes" id="UP001278500"/>
    </source>
</evidence>
<dbReference type="RefSeq" id="XP_062680043.1">
    <property type="nucleotide sequence ID" value="XM_062829661.1"/>
</dbReference>
<accession>A0AAE0MQ05</accession>
<dbReference type="GeneID" id="87866815"/>
<gene>
    <name evidence="2" type="ORF">B0H65DRAFT_549483</name>
</gene>
<dbReference type="Proteomes" id="UP001278500">
    <property type="component" value="Unassembled WGS sequence"/>
</dbReference>
<proteinExistence type="predicted"/>
<dbReference type="InterPro" id="IPR001810">
    <property type="entry name" value="F-box_dom"/>
</dbReference>
<feature type="domain" description="F-box" evidence="1">
    <location>
        <begin position="96"/>
        <end position="144"/>
    </location>
</feature>
<dbReference type="CDD" id="cd09917">
    <property type="entry name" value="F-box_SF"/>
    <property type="match status" value="1"/>
</dbReference>
<evidence type="ECO:0000259" key="1">
    <source>
        <dbReference type="PROSITE" id="PS50181"/>
    </source>
</evidence>
<protein>
    <recommendedName>
        <fullName evidence="1">F-box domain-containing protein</fullName>
    </recommendedName>
</protein>
<dbReference type="EMBL" id="JAUEPP010000005">
    <property type="protein sequence ID" value="KAK3342250.1"/>
    <property type="molecule type" value="Genomic_DNA"/>
</dbReference>
<organism evidence="2 3">
    <name type="scientific">Neurospora tetraspora</name>
    <dbReference type="NCBI Taxonomy" id="94610"/>
    <lineage>
        <taxon>Eukaryota</taxon>
        <taxon>Fungi</taxon>
        <taxon>Dikarya</taxon>
        <taxon>Ascomycota</taxon>
        <taxon>Pezizomycotina</taxon>
        <taxon>Sordariomycetes</taxon>
        <taxon>Sordariomycetidae</taxon>
        <taxon>Sordariales</taxon>
        <taxon>Sordariaceae</taxon>
        <taxon>Neurospora</taxon>
    </lineage>
</organism>
<sequence length="629" mass="73080">MCFQIPLTPAICRTCGSAKPIPDEQTLCATAQELGIEFEDDYVNKCPNGVRTITVQQKADKELERGVKCLVCVISPYLTVPPHNSPRLEHSTKMPVISLHNVPLDILLIILGNVDPISLINLAQTCQALRATIHPTRANLLQRLLALELIPEHGGIVPLIRSRDNQITPPIGSKDWQANKYACGGCLKLLPHTMFDNHNILRLDLRKPPPGSREANRLAEWWYLNGRDDHVRARIIQHRVHTRARHELESLADVRRRHYEATHAEEDMPHNGVNQFLWFADEEADTLAANDRIASDAELLICGLRRHNRRCNECRFLRGDWRHLNPANNPVQGFSPLPVATGRKLPFYNLFDRCFPTLFHPVPLAETGRRFTQFGNQRNKAYTWMMCTIRCGGCAKWQDASQFRLPIAAYKTEDLLVREIDQYLVRDAELGELREPRCNRCFLREHGMAAFRRHLTAFARSLMSDALDRAQFQVLFGWGKLREDFRLPGGDFANWAEYGRPIVSDFPIQEDDLLIVPPLTTQQLDDLFRRYTCFTIFVEHMYQGLRPVRQTILDSRSNEEVMSYVMSSWFRIWYDDYYLYERTYRRLDDRFRWIHQHEQEMVSYALGVDPLVPERYDFELEVEEGEIVE</sequence>
<dbReference type="Pfam" id="PF00646">
    <property type="entry name" value="F-box"/>
    <property type="match status" value="1"/>
</dbReference>
<dbReference type="AlphaFoldDB" id="A0AAE0MQ05"/>
<evidence type="ECO:0000313" key="2">
    <source>
        <dbReference type="EMBL" id="KAK3342250.1"/>
    </source>
</evidence>
<dbReference type="PROSITE" id="PS50181">
    <property type="entry name" value="FBOX"/>
    <property type="match status" value="1"/>
</dbReference>
<reference evidence="2" key="1">
    <citation type="journal article" date="2023" name="Mol. Phylogenet. Evol.">
        <title>Genome-scale phylogeny and comparative genomics of the fungal order Sordariales.</title>
        <authorList>
            <person name="Hensen N."/>
            <person name="Bonometti L."/>
            <person name="Westerberg I."/>
            <person name="Brannstrom I.O."/>
            <person name="Guillou S."/>
            <person name="Cros-Aarteil S."/>
            <person name="Calhoun S."/>
            <person name="Haridas S."/>
            <person name="Kuo A."/>
            <person name="Mondo S."/>
            <person name="Pangilinan J."/>
            <person name="Riley R."/>
            <person name="LaButti K."/>
            <person name="Andreopoulos B."/>
            <person name="Lipzen A."/>
            <person name="Chen C."/>
            <person name="Yan M."/>
            <person name="Daum C."/>
            <person name="Ng V."/>
            <person name="Clum A."/>
            <person name="Steindorff A."/>
            <person name="Ohm R.A."/>
            <person name="Martin F."/>
            <person name="Silar P."/>
            <person name="Natvig D.O."/>
            <person name="Lalanne C."/>
            <person name="Gautier V."/>
            <person name="Ament-Velasquez S.L."/>
            <person name="Kruys A."/>
            <person name="Hutchinson M.I."/>
            <person name="Powell A.J."/>
            <person name="Barry K."/>
            <person name="Miller A.N."/>
            <person name="Grigoriev I.V."/>
            <person name="Debuchy R."/>
            <person name="Gladieux P."/>
            <person name="Hiltunen Thoren M."/>
            <person name="Johannesson H."/>
        </authorList>
    </citation>
    <scope>NUCLEOTIDE SEQUENCE</scope>
    <source>
        <strain evidence="2">CBS 560.94</strain>
    </source>
</reference>
<comment type="caution">
    <text evidence="2">The sequence shown here is derived from an EMBL/GenBank/DDBJ whole genome shotgun (WGS) entry which is preliminary data.</text>
</comment>
<dbReference type="InterPro" id="IPR036047">
    <property type="entry name" value="F-box-like_dom_sf"/>
</dbReference>
<reference evidence="2" key="2">
    <citation type="submission" date="2023-06" db="EMBL/GenBank/DDBJ databases">
        <authorList>
            <consortium name="Lawrence Berkeley National Laboratory"/>
            <person name="Haridas S."/>
            <person name="Hensen N."/>
            <person name="Bonometti L."/>
            <person name="Westerberg I."/>
            <person name="Brannstrom I.O."/>
            <person name="Guillou S."/>
            <person name="Cros-Aarteil S."/>
            <person name="Calhoun S."/>
            <person name="Kuo A."/>
            <person name="Mondo S."/>
            <person name="Pangilinan J."/>
            <person name="Riley R."/>
            <person name="Labutti K."/>
            <person name="Andreopoulos B."/>
            <person name="Lipzen A."/>
            <person name="Chen C."/>
            <person name="Yanf M."/>
            <person name="Daum C."/>
            <person name="Ng V."/>
            <person name="Clum A."/>
            <person name="Steindorff A."/>
            <person name="Ohm R."/>
            <person name="Martin F."/>
            <person name="Silar P."/>
            <person name="Natvig D."/>
            <person name="Lalanne C."/>
            <person name="Gautier V."/>
            <person name="Ament-Velasquez S.L."/>
            <person name="Kruys A."/>
            <person name="Hutchinson M.I."/>
            <person name="Powell A.J."/>
            <person name="Barry K."/>
            <person name="Miller A.N."/>
            <person name="Grigoriev I.V."/>
            <person name="Debuchy R."/>
            <person name="Gladieux P."/>
            <person name="Thoren M.H."/>
            <person name="Johannesson H."/>
        </authorList>
    </citation>
    <scope>NUCLEOTIDE SEQUENCE</scope>
    <source>
        <strain evidence="2">CBS 560.94</strain>
    </source>
</reference>